<reference evidence="1 2" key="1">
    <citation type="journal article" date="2018" name="Mol. Biol. Evol.">
        <title>Broad Genomic Sampling Reveals a Smut Pathogenic Ancestry of the Fungal Clade Ustilaginomycotina.</title>
        <authorList>
            <person name="Kijpornyongpan T."/>
            <person name="Mondo S.J."/>
            <person name="Barry K."/>
            <person name="Sandor L."/>
            <person name="Lee J."/>
            <person name="Lipzen A."/>
            <person name="Pangilinan J."/>
            <person name="LaButti K."/>
            <person name="Hainaut M."/>
            <person name="Henrissat B."/>
            <person name="Grigoriev I.V."/>
            <person name="Spatafora J.W."/>
            <person name="Aime M.C."/>
        </authorList>
    </citation>
    <scope>NUCLEOTIDE SEQUENCE [LARGE SCALE GENOMIC DNA]</scope>
    <source>
        <strain evidence="1 2">MCA 4658</strain>
    </source>
</reference>
<evidence type="ECO:0000313" key="1">
    <source>
        <dbReference type="EMBL" id="PWN40646.1"/>
    </source>
</evidence>
<dbReference type="Proteomes" id="UP000245783">
    <property type="component" value="Unassembled WGS sequence"/>
</dbReference>
<sequence>MSTPSKTLFLIGPGFIGGTLLLKLKEVRPDLKLSALTRRKEQAEELKSLGIEPVLGSLDDVELIQKNAGASDIVIHTATADHLPSTRAAAEGIKNRADKSKHVVFIHTSGNDEMIGAAKGFGDKSVEEKKLSDAQGDEMLEERIAPDALHRQVDGPLRQILLNDAAEKAANASAAIMMPPLIYGIGAEPWRRISIQAPMLLSCMIKNGIAALPPGTSQWNAVGVHDLADAYVLLIAELEAHTPGMRHTSSHYAFPAEPDTFSWRDVFEAMVEELKAAGHPAAKKELKVLDRQAFEEFVGGKENPYSGIFAQNLYGKENAFTKPDRLTALGLRHKQTGVVASIKIDKELQRIIEASL</sequence>
<keyword evidence="2" id="KW-1185">Reference proteome</keyword>
<dbReference type="RefSeq" id="XP_025367806.1">
    <property type="nucleotide sequence ID" value="XM_025512562.1"/>
</dbReference>
<gene>
    <name evidence="1" type="ORF">IE81DRAFT_316338</name>
</gene>
<dbReference type="GO" id="GO:0004029">
    <property type="term" value="F:aldehyde dehydrogenase (NAD+) activity"/>
    <property type="evidence" value="ECO:0007669"/>
    <property type="project" value="TreeGrafter"/>
</dbReference>
<dbReference type="InterPro" id="IPR036291">
    <property type="entry name" value="NAD(P)-bd_dom_sf"/>
</dbReference>
<dbReference type="SUPFAM" id="SSF51735">
    <property type="entry name" value="NAD(P)-binding Rossmann-fold domains"/>
    <property type="match status" value="1"/>
</dbReference>
<dbReference type="AlphaFoldDB" id="A0A316VSS3"/>
<proteinExistence type="predicted"/>
<dbReference type="PANTHER" id="PTHR48079">
    <property type="entry name" value="PROTEIN YEEZ"/>
    <property type="match status" value="1"/>
</dbReference>
<dbReference type="OrthoDB" id="10262413at2759"/>
<name>A0A316VSS3_9BASI</name>
<evidence type="ECO:0000313" key="2">
    <source>
        <dbReference type="Proteomes" id="UP000245783"/>
    </source>
</evidence>
<protein>
    <submittedName>
        <fullName evidence="1">NAD(P)-binding protein</fullName>
    </submittedName>
</protein>
<accession>A0A316VSS3</accession>
<dbReference type="InParanoid" id="A0A316VSS3"/>
<dbReference type="STRING" id="1522189.A0A316VSS3"/>
<organism evidence="1 2">
    <name type="scientific">Ceraceosorus guamensis</name>
    <dbReference type="NCBI Taxonomy" id="1522189"/>
    <lineage>
        <taxon>Eukaryota</taxon>
        <taxon>Fungi</taxon>
        <taxon>Dikarya</taxon>
        <taxon>Basidiomycota</taxon>
        <taxon>Ustilaginomycotina</taxon>
        <taxon>Exobasidiomycetes</taxon>
        <taxon>Ceraceosorales</taxon>
        <taxon>Ceraceosoraceae</taxon>
        <taxon>Ceraceosorus</taxon>
    </lineage>
</organism>
<dbReference type="EMBL" id="KZ819411">
    <property type="protein sequence ID" value="PWN40646.1"/>
    <property type="molecule type" value="Genomic_DNA"/>
</dbReference>
<dbReference type="InterPro" id="IPR051783">
    <property type="entry name" value="NAD(P)-dependent_oxidoreduct"/>
</dbReference>
<dbReference type="PANTHER" id="PTHR48079:SF6">
    <property type="entry name" value="NAD(P)-BINDING DOMAIN-CONTAINING PROTEIN-RELATED"/>
    <property type="match status" value="1"/>
</dbReference>
<dbReference type="GeneID" id="37034432"/>
<dbReference type="GO" id="GO:0005737">
    <property type="term" value="C:cytoplasm"/>
    <property type="evidence" value="ECO:0007669"/>
    <property type="project" value="TreeGrafter"/>
</dbReference>
<dbReference type="Gene3D" id="3.40.50.720">
    <property type="entry name" value="NAD(P)-binding Rossmann-like Domain"/>
    <property type="match status" value="2"/>
</dbReference>